<dbReference type="Proteomes" id="UP001232063">
    <property type="component" value="Unassembled WGS sequence"/>
</dbReference>
<reference evidence="1" key="1">
    <citation type="submission" date="2023-05" db="EMBL/GenBank/DDBJ databases">
        <authorList>
            <person name="Zhang X."/>
        </authorList>
    </citation>
    <scope>NUCLEOTIDE SEQUENCE</scope>
    <source>
        <strain evidence="1">BD1B2-1</strain>
    </source>
</reference>
<comment type="caution">
    <text evidence="1">The sequence shown here is derived from an EMBL/GenBank/DDBJ whole genome shotgun (WGS) entry which is preliminary data.</text>
</comment>
<gene>
    <name evidence="1" type="ORF">QNI22_16340</name>
</gene>
<accession>A0AAE3R7L3</accession>
<sequence length="53" mass="6167">MNYLKSVMRPYTRSLYTGKASNKTWEQLITALGFILEIDIQPGYPNQTDRNQT</sequence>
<dbReference type="AlphaFoldDB" id="A0AAE3R7L3"/>
<name>A0AAE3R7L3_9BACT</name>
<keyword evidence="2" id="KW-1185">Reference proteome</keyword>
<proteinExistence type="predicted"/>
<protein>
    <submittedName>
        <fullName evidence="1">Uncharacterized protein</fullName>
    </submittedName>
</protein>
<dbReference type="EMBL" id="JASJOU010000005">
    <property type="protein sequence ID" value="MDJ1502237.1"/>
    <property type="molecule type" value="Genomic_DNA"/>
</dbReference>
<evidence type="ECO:0000313" key="2">
    <source>
        <dbReference type="Proteomes" id="UP001232063"/>
    </source>
</evidence>
<dbReference type="RefSeq" id="WP_314512175.1">
    <property type="nucleotide sequence ID" value="NZ_JASJOU010000005.1"/>
</dbReference>
<evidence type="ECO:0000313" key="1">
    <source>
        <dbReference type="EMBL" id="MDJ1502237.1"/>
    </source>
</evidence>
<organism evidence="1 2">
    <name type="scientific">Xanthocytophaga agilis</name>
    <dbReference type="NCBI Taxonomy" id="3048010"/>
    <lineage>
        <taxon>Bacteria</taxon>
        <taxon>Pseudomonadati</taxon>
        <taxon>Bacteroidota</taxon>
        <taxon>Cytophagia</taxon>
        <taxon>Cytophagales</taxon>
        <taxon>Rhodocytophagaceae</taxon>
        <taxon>Xanthocytophaga</taxon>
    </lineage>
</organism>